<evidence type="ECO:0000256" key="1">
    <source>
        <dbReference type="ARBA" id="ARBA00004186"/>
    </source>
</evidence>
<dbReference type="GO" id="GO:0051301">
    <property type="term" value="P:cell division"/>
    <property type="evidence" value="ECO:0007669"/>
    <property type="project" value="UniProtKB-KW"/>
</dbReference>
<dbReference type="Gene3D" id="1.25.10.10">
    <property type="entry name" value="Leucine-rich Repeat Variant"/>
    <property type="match status" value="1"/>
</dbReference>
<dbReference type="AlphaFoldDB" id="A0A1B7N325"/>
<evidence type="ECO:0000313" key="9">
    <source>
        <dbReference type="Proteomes" id="UP000092154"/>
    </source>
</evidence>
<dbReference type="InterPro" id="IPR011989">
    <property type="entry name" value="ARM-like"/>
</dbReference>
<protein>
    <recommendedName>
        <fullName evidence="7">TOG domain-containing protein</fullName>
    </recommendedName>
</protein>
<evidence type="ECO:0000256" key="4">
    <source>
        <dbReference type="ARBA" id="ARBA00022701"/>
    </source>
</evidence>
<feature type="domain" description="TOG" evidence="7">
    <location>
        <begin position="11"/>
        <end position="243"/>
    </location>
</feature>
<dbReference type="InterPro" id="IPR016024">
    <property type="entry name" value="ARM-type_fold"/>
</dbReference>
<keyword evidence="9" id="KW-1185">Reference proteome</keyword>
<evidence type="ECO:0000256" key="2">
    <source>
        <dbReference type="ARBA" id="ARBA00009549"/>
    </source>
</evidence>
<dbReference type="Pfam" id="PF12348">
    <property type="entry name" value="CLASP_N"/>
    <property type="match status" value="1"/>
</dbReference>
<gene>
    <name evidence="8" type="ORF">K503DRAFT_865544</name>
</gene>
<keyword evidence="4" id="KW-0493">Microtubule</keyword>
<evidence type="ECO:0000256" key="3">
    <source>
        <dbReference type="ARBA" id="ARBA00022618"/>
    </source>
</evidence>
<keyword evidence="5" id="KW-0131">Cell cycle</keyword>
<dbReference type="EMBL" id="KV448256">
    <property type="protein sequence ID" value="OAX39264.1"/>
    <property type="molecule type" value="Genomic_DNA"/>
</dbReference>
<feature type="region of interest" description="Disordered" evidence="6">
    <location>
        <begin position="333"/>
        <end position="410"/>
    </location>
</feature>
<evidence type="ECO:0000256" key="5">
    <source>
        <dbReference type="ARBA" id="ARBA00022776"/>
    </source>
</evidence>
<dbReference type="InParanoid" id="A0A1B7N325"/>
<dbReference type="SUPFAM" id="SSF48371">
    <property type="entry name" value="ARM repeat"/>
    <property type="match status" value="1"/>
</dbReference>
<name>A0A1B7N325_9AGAM</name>
<sequence length="604" mass="65014">MSNKRCSSQSTLKAAFEVVSRQVSLQETEESWSTIEQGILKLTECCNSYGYESVTEIIAGIRSLSRPLNSAISSKRTKLSGAAIKLVTDLLAGLGPAFEPLVSLFILSLLGHCSQTNKVLTRRAKACVFAMIRGTQSSSILPYLAESANHKSASLRLVAAEGVLVYLNCVKPLDIENDSCHDRLLEDVIKMTARDANVEVRKAGAKMVDAYKALLPDCAERLHASSVPHETTRRARPVASLLAQKVTSGRQARPLSSKLSRDIRAVVRSSVSTTQRPQQVGNMLTKARDYKPHVSGGARRVQAPLPQTSSTEMTRAIRKTAVAARTHSVSSTAAATVLPSSRTVPRPLAKAEHPVTRGTSSQIGHGLSSTEVERQMSASLRSVSASRSGQQAGGQKKPVWGGRPLTKGPKPVVKAVSSKAAESREPLQAYTPNVVDMSRPCIDSTASTCDVEMQMQGSHSKPPQAHRAPLSSLEGGNLCTPSDVPQFVRRPSNRLPRALKQRRGSIYMDSERPESPGDCIDATLSESFCDRPIRPLVSCIQRGSAPTSSSHDVPAPRDVSPPYIEVGREGESLYWARGAKFAALAALPYLNPTAKLVCRVKAGD</sequence>
<accession>A0A1B7N325</accession>
<reference evidence="8 9" key="1">
    <citation type="submission" date="2016-06" db="EMBL/GenBank/DDBJ databases">
        <title>Comparative genomics of the ectomycorrhizal sister species Rhizopogon vinicolor and Rhizopogon vesiculosus (Basidiomycota: Boletales) reveals a divergence of the mating type B locus.</title>
        <authorList>
            <consortium name="DOE Joint Genome Institute"/>
            <person name="Mujic A.B."/>
            <person name="Kuo A."/>
            <person name="Tritt A."/>
            <person name="Lipzen A."/>
            <person name="Chen C."/>
            <person name="Johnson J."/>
            <person name="Sharma A."/>
            <person name="Barry K."/>
            <person name="Grigoriev I.V."/>
            <person name="Spatafora J.W."/>
        </authorList>
    </citation>
    <scope>NUCLEOTIDE SEQUENCE [LARGE SCALE GENOMIC DNA]</scope>
    <source>
        <strain evidence="8 9">AM-OR11-026</strain>
    </source>
</reference>
<comment type="similarity">
    <text evidence="2">Belongs to the CLASP family.</text>
</comment>
<evidence type="ECO:0000259" key="7">
    <source>
        <dbReference type="SMART" id="SM01349"/>
    </source>
</evidence>
<evidence type="ECO:0000256" key="6">
    <source>
        <dbReference type="SAM" id="MobiDB-lite"/>
    </source>
</evidence>
<keyword evidence="5" id="KW-0498">Mitosis</keyword>
<dbReference type="GO" id="GO:0005819">
    <property type="term" value="C:spindle"/>
    <property type="evidence" value="ECO:0007669"/>
    <property type="project" value="UniProtKB-SubCell"/>
</dbReference>
<dbReference type="InterPro" id="IPR034085">
    <property type="entry name" value="TOG"/>
</dbReference>
<organism evidence="8 9">
    <name type="scientific">Rhizopogon vinicolor AM-OR11-026</name>
    <dbReference type="NCBI Taxonomy" id="1314800"/>
    <lineage>
        <taxon>Eukaryota</taxon>
        <taxon>Fungi</taxon>
        <taxon>Dikarya</taxon>
        <taxon>Basidiomycota</taxon>
        <taxon>Agaricomycotina</taxon>
        <taxon>Agaricomycetes</taxon>
        <taxon>Agaricomycetidae</taxon>
        <taxon>Boletales</taxon>
        <taxon>Suillineae</taxon>
        <taxon>Rhizopogonaceae</taxon>
        <taxon>Rhizopogon</taxon>
    </lineage>
</organism>
<dbReference type="OrthoDB" id="46159at2759"/>
<evidence type="ECO:0000313" key="8">
    <source>
        <dbReference type="EMBL" id="OAX39264.1"/>
    </source>
</evidence>
<keyword evidence="3" id="KW-0132">Cell division</keyword>
<dbReference type="GO" id="GO:0005874">
    <property type="term" value="C:microtubule"/>
    <property type="evidence" value="ECO:0007669"/>
    <property type="project" value="UniProtKB-KW"/>
</dbReference>
<comment type="subcellular location">
    <subcellularLocation>
        <location evidence="1">Cytoplasm</location>
        <location evidence="1">Cytoskeleton</location>
        <location evidence="1">Spindle</location>
    </subcellularLocation>
</comment>
<dbReference type="InterPro" id="IPR024395">
    <property type="entry name" value="CLASP_N_dom"/>
</dbReference>
<dbReference type="Proteomes" id="UP000092154">
    <property type="component" value="Unassembled WGS sequence"/>
</dbReference>
<feature type="compositionally biased region" description="Polar residues" evidence="6">
    <location>
        <begin position="357"/>
        <end position="370"/>
    </location>
</feature>
<feature type="compositionally biased region" description="Polar residues" evidence="6">
    <location>
        <begin position="333"/>
        <end position="343"/>
    </location>
</feature>
<proteinExistence type="inferred from homology"/>
<feature type="region of interest" description="Disordered" evidence="6">
    <location>
        <begin position="456"/>
        <end position="517"/>
    </location>
</feature>
<feature type="compositionally biased region" description="Low complexity" evidence="6">
    <location>
        <begin position="377"/>
        <end position="388"/>
    </location>
</feature>
<dbReference type="SMART" id="SM01349">
    <property type="entry name" value="TOG"/>
    <property type="match status" value="1"/>
</dbReference>